<evidence type="ECO:0000256" key="1">
    <source>
        <dbReference type="ARBA" id="ARBA00008007"/>
    </source>
</evidence>
<reference evidence="3 4" key="1">
    <citation type="submission" date="2018-06" db="EMBL/GenBank/DDBJ databases">
        <authorList>
            <consortium name="Pathogen Informatics"/>
            <person name="Doyle S."/>
        </authorList>
    </citation>
    <scope>NUCLEOTIDE SEQUENCE [LARGE SCALE GENOMIC DNA]</scope>
    <source>
        <strain evidence="3 4">NCTC11190</strain>
    </source>
</reference>
<dbReference type="Pfam" id="PF00156">
    <property type="entry name" value="Pribosyltran"/>
    <property type="match status" value="1"/>
</dbReference>
<proteinExistence type="inferred from homology"/>
<dbReference type="CDD" id="cd06223">
    <property type="entry name" value="PRTases_typeI"/>
    <property type="match status" value="1"/>
</dbReference>
<dbReference type="Proteomes" id="UP000255233">
    <property type="component" value="Unassembled WGS sequence"/>
</dbReference>
<dbReference type="Gene3D" id="3.40.50.2020">
    <property type="match status" value="1"/>
</dbReference>
<dbReference type="STRING" id="880526.GCA_000427365_01467"/>
<gene>
    <name evidence="3" type="ORF">NCTC11190_02353</name>
</gene>
<keyword evidence="4" id="KW-1185">Reference proteome</keyword>
<dbReference type="InterPro" id="IPR051910">
    <property type="entry name" value="ComF/GntX_DNA_util-trans"/>
</dbReference>
<dbReference type="EMBL" id="UGVL01000001">
    <property type="protein sequence ID" value="SUE35107.1"/>
    <property type="molecule type" value="Genomic_DNA"/>
</dbReference>
<evidence type="ECO:0000259" key="2">
    <source>
        <dbReference type="Pfam" id="PF00156"/>
    </source>
</evidence>
<dbReference type="PANTHER" id="PTHR47505">
    <property type="entry name" value="DNA UTILIZATION PROTEIN YHGH"/>
    <property type="match status" value="1"/>
</dbReference>
<organism evidence="3 4">
    <name type="scientific">Rikenella microfusus</name>
    <dbReference type="NCBI Taxonomy" id="28139"/>
    <lineage>
        <taxon>Bacteria</taxon>
        <taxon>Pseudomonadati</taxon>
        <taxon>Bacteroidota</taxon>
        <taxon>Bacteroidia</taxon>
        <taxon>Bacteroidales</taxon>
        <taxon>Rikenellaceae</taxon>
        <taxon>Rikenella</taxon>
    </lineage>
</organism>
<dbReference type="SUPFAM" id="SSF53271">
    <property type="entry name" value="PRTase-like"/>
    <property type="match status" value="1"/>
</dbReference>
<evidence type="ECO:0000313" key="4">
    <source>
        <dbReference type="Proteomes" id="UP000255233"/>
    </source>
</evidence>
<comment type="similarity">
    <text evidence="1">Belongs to the ComF/GntX family.</text>
</comment>
<dbReference type="AlphaFoldDB" id="A0A379MW85"/>
<accession>A0A379MW85</accession>
<dbReference type="RefSeq" id="WP_037292361.1">
    <property type="nucleotide sequence ID" value="NZ_UGVL01000001.1"/>
</dbReference>
<dbReference type="InterPro" id="IPR000836">
    <property type="entry name" value="PRTase_dom"/>
</dbReference>
<name>A0A379MW85_9BACT</name>
<dbReference type="PANTHER" id="PTHR47505:SF1">
    <property type="entry name" value="DNA UTILIZATION PROTEIN YHGH"/>
    <property type="match status" value="1"/>
</dbReference>
<dbReference type="InterPro" id="IPR029057">
    <property type="entry name" value="PRTase-like"/>
</dbReference>
<feature type="domain" description="Phosphoribosyltransferase" evidence="2">
    <location>
        <begin position="177"/>
        <end position="232"/>
    </location>
</feature>
<sequence>MKQWFPALFRWLADQLFPSVCPVCGNALGKGERTICLSCRWDMPLTGFWRAEENPAAAMLRKQFPNLRHASALLYFRHESGYRTMIHALKYGGRRDIAVALGAMFGRELRESSLYDDVDVLVPVPLHWSKRMRRGYNQAEEICVGLGRSLGIPCDFRSLKRVRRTRTQARHRDADARRKNVAGAFRLRRPERLRGKHILLVDDVLTTGATVSACAEAIAAALPDTQISVVTLAVVRKYLRE</sequence>
<protein>
    <submittedName>
        <fullName evidence="3">DNA utilization protein GntX</fullName>
    </submittedName>
</protein>
<evidence type="ECO:0000313" key="3">
    <source>
        <dbReference type="EMBL" id="SUE35107.1"/>
    </source>
</evidence>